<evidence type="ECO:0000256" key="3">
    <source>
        <dbReference type="ARBA" id="ARBA00022553"/>
    </source>
</evidence>
<evidence type="ECO:0000256" key="12">
    <source>
        <dbReference type="SAM" id="Phobius"/>
    </source>
</evidence>
<keyword evidence="8" id="KW-0067">ATP-binding</keyword>
<feature type="transmembrane region" description="Helical" evidence="12">
    <location>
        <begin position="292"/>
        <end position="312"/>
    </location>
</feature>
<keyword evidence="6" id="KW-0547">Nucleotide-binding</keyword>
<dbReference type="Pfam" id="PF00672">
    <property type="entry name" value="HAMP"/>
    <property type="match status" value="1"/>
</dbReference>
<evidence type="ECO:0000256" key="1">
    <source>
        <dbReference type="ARBA" id="ARBA00004651"/>
    </source>
</evidence>
<dbReference type="EMBL" id="DWXX01000012">
    <property type="protein sequence ID" value="HJB58163.1"/>
    <property type="molecule type" value="Genomic_DNA"/>
</dbReference>
<feature type="domain" description="HAMP" evidence="13">
    <location>
        <begin position="314"/>
        <end position="367"/>
    </location>
</feature>
<evidence type="ECO:0000256" key="9">
    <source>
        <dbReference type="ARBA" id="ARBA00022989"/>
    </source>
</evidence>
<dbReference type="GO" id="GO:0000155">
    <property type="term" value="F:phosphorelay sensor kinase activity"/>
    <property type="evidence" value="ECO:0007669"/>
    <property type="project" value="InterPro"/>
</dbReference>
<reference evidence="14" key="1">
    <citation type="journal article" date="2021" name="PeerJ">
        <title>Extensive microbial diversity within the chicken gut microbiome revealed by metagenomics and culture.</title>
        <authorList>
            <person name="Gilroy R."/>
            <person name="Ravi A."/>
            <person name="Getino M."/>
            <person name="Pursley I."/>
            <person name="Horton D.L."/>
            <person name="Alikhan N.F."/>
            <person name="Baker D."/>
            <person name="Gharbi K."/>
            <person name="Hall N."/>
            <person name="Watson M."/>
            <person name="Adriaenssens E.M."/>
            <person name="Foster-Nyarko E."/>
            <person name="Jarju S."/>
            <person name="Secka A."/>
            <person name="Antonio M."/>
            <person name="Oren A."/>
            <person name="Chaudhuri R.R."/>
            <person name="La Ragione R."/>
            <person name="Hildebrand F."/>
            <person name="Pallen M.J."/>
        </authorList>
    </citation>
    <scope>NUCLEOTIDE SEQUENCE</scope>
    <source>
        <strain evidence="14">ChiHjej9B8-13557</strain>
    </source>
</reference>
<evidence type="ECO:0000256" key="10">
    <source>
        <dbReference type="ARBA" id="ARBA00023012"/>
    </source>
</evidence>
<keyword evidence="10" id="KW-0902">Two-component regulatory system</keyword>
<dbReference type="InterPro" id="IPR036890">
    <property type="entry name" value="HATPase_C_sf"/>
</dbReference>
<proteinExistence type="predicted"/>
<evidence type="ECO:0000313" key="14">
    <source>
        <dbReference type="EMBL" id="HJB58163.1"/>
    </source>
</evidence>
<dbReference type="GO" id="GO:0005524">
    <property type="term" value="F:ATP binding"/>
    <property type="evidence" value="ECO:0007669"/>
    <property type="project" value="UniProtKB-KW"/>
</dbReference>
<accession>A0A9D2MDJ9</accession>
<evidence type="ECO:0000256" key="8">
    <source>
        <dbReference type="ARBA" id="ARBA00022840"/>
    </source>
</evidence>
<evidence type="ECO:0000256" key="4">
    <source>
        <dbReference type="ARBA" id="ARBA00022679"/>
    </source>
</evidence>
<sequence>MKLHDRLHRSLASQFGLKWMMAVLLTLTCVIGAVACRYAYQQRRSALLQELDLRLQRVATEYEDLVDDFWSLYVSVFSQQDDMLFFYHYFDTPSDEPLPSEQRVALRQILADMAIRDGAVQWIAVYAPVRAVNYLYFTADGALIELPADFAYLPELNVKTDRMEIYPVKRVTTSESSYSGLAIAGGVPSFGNLEGSVLANYNINGLVQLCQIASQFDSLQFDITAEGESIFTSGTAPRLWSGTTAPGVSGVQTGDGQQWYVHTSEICPHGARISYSVAWGELFWKASSSARMILFSMLFVWVIAAVLFYQFMVKRIQGEIEVIRGGLARLGSNELDYRLPMQFRQPELTVIAGSINQMAADLQQMIARVYDYELRRREAELQELQAKFNPHFLYNTLEIFRARCYENGDEETAELIAQTAANFRGLIGSRNFIPLQEELSASKRYIALGRARHDDEVEVQYDIDTEVLQYGIIRNVFQPLIENYFEHGYDSAIAGENFIHIRGRLADGGLILFEVEDNGLGIPPDRMAQMNQQLQAPIRTAQESYGLKNLYQRLRLFYGEPCGLTLCPRAEGRGLRIEVRVKQMKCEDADAQPGQT</sequence>
<dbReference type="GO" id="GO:0005886">
    <property type="term" value="C:plasma membrane"/>
    <property type="evidence" value="ECO:0007669"/>
    <property type="project" value="UniProtKB-SubCell"/>
</dbReference>
<dbReference type="Proteomes" id="UP000824211">
    <property type="component" value="Unassembled WGS sequence"/>
</dbReference>
<dbReference type="PANTHER" id="PTHR34220:SF11">
    <property type="entry name" value="SENSOR PROTEIN KINASE HPTS"/>
    <property type="match status" value="1"/>
</dbReference>
<protein>
    <submittedName>
        <fullName evidence="14">Histidine kinase</fullName>
    </submittedName>
</protein>
<gene>
    <name evidence="14" type="ORF">H9771_00645</name>
</gene>
<dbReference type="Gene3D" id="6.10.340.10">
    <property type="match status" value="1"/>
</dbReference>
<feature type="transmembrane region" description="Helical" evidence="12">
    <location>
        <begin position="20"/>
        <end position="40"/>
    </location>
</feature>
<keyword evidence="7 14" id="KW-0418">Kinase</keyword>
<dbReference type="InterPro" id="IPR050640">
    <property type="entry name" value="Bact_2-comp_sensor_kinase"/>
</dbReference>
<evidence type="ECO:0000313" key="15">
    <source>
        <dbReference type="Proteomes" id="UP000824211"/>
    </source>
</evidence>
<keyword evidence="9 12" id="KW-1133">Transmembrane helix</keyword>
<dbReference type="PANTHER" id="PTHR34220">
    <property type="entry name" value="SENSOR HISTIDINE KINASE YPDA"/>
    <property type="match status" value="1"/>
</dbReference>
<dbReference type="AlphaFoldDB" id="A0A9D2MDJ9"/>
<keyword evidence="2" id="KW-1003">Cell membrane</keyword>
<dbReference type="InterPro" id="IPR003660">
    <property type="entry name" value="HAMP_dom"/>
</dbReference>
<evidence type="ECO:0000256" key="2">
    <source>
        <dbReference type="ARBA" id="ARBA00022475"/>
    </source>
</evidence>
<dbReference type="CDD" id="cd06225">
    <property type="entry name" value="HAMP"/>
    <property type="match status" value="1"/>
</dbReference>
<dbReference type="SUPFAM" id="SSF55874">
    <property type="entry name" value="ATPase domain of HSP90 chaperone/DNA topoisomerase II/histidine kinase"/>
    <property type="match status" value="1"/>
</dbReference>
<keyword evidence="3" id="KW-0597">Phosphoprotein</keyword>
<dbReference type="Pfam" id="PF06580">
    <property type="entry name" value="His_kinase"/>
    <property type="match status" value="1"/>
</dbReference>
<comment type="caution">
    <text evidence="14">The sequence shown here is derived from an EMBL/GenBank/DDBJ whole genome shotgun (WGS) entry which is preliminary data.</text>
</comment>
<dbReference type="Gene3D" id="3.30.565.10">
    <property type="entry name" value="Histidine kinase-like ATPase, C-terminal domain"/>
    <property type="match status" value="1"/>
</dbReference>
<evidence type="ECO:0000256" key="11">
    <source>
        <dbReference type="ARBA" id="ARBA00023136"/>
    </source>
</evidence>
<name>A0A9D2MDJ9_9FIRM</name>
<keyword evidence="5 12" id="KW-0812">Transmembrane</keyword>
<evidence type="ECO:0000256" key="7">
    <source>
        <dbReference type="ARBA" id="ARBA00022777"/>
    </source>
</evidence>
<evidence type="ECO:0000259" key="13">
    <source>
        <dbReference type="PROSITE" id="PS50885"/>
    </source>
</evidence>
<evidence type="ECO:0000256" key="6">
    <source>
        <dbReference type="ARBA" id="ARBA00022741"/>
    </source>
</evidence>
<keyword evidence="11 12" id="KW-0472">Membrane</keyword>
<dbReference type="PROSITE" id="PS50885">
    <property type="entry name" value="HAMP"/>
    <property type="match status" value="1"/>
</dbReference>
<evidence type="ECO:0000256" key="5">
    <source>
        <dbReference type="ARBA" id="ARBA00022692"/>
    </source>
</evidence>
<dbReference type="SMART" id="SM00304">
    <property type="entry name" value="HAMP"/>
    <property type="match status" value="1"/>
</dbReference>
<keyword evidence="4" id="KW-0808">Transferase</keyword>
<dbReference type="InterPro" id="IPR010559">
    <property type="entry name" value="Sig_transdc_His_kin_internal"/>
</dbReference>
<reference evidence="14" key="2">
    <citation type="submission" date="2021-04" db="EMBL/GenBank/DDBJ databases">
        <authorList>
            <person name="Gilroy R."/>
        </authorList>
    </citation>
    <scope>NUCLEOTIDE SEQUENCE</scope>
    <source>
        <strain evidence="14">ChiHjej9B8-13557</strain>
    </source>
</reference>
<organism evidence="14 15">
    <name type="scientific">Candidatus Faecalibacterium faecipullorum</name>
    <dbReference type="NCBI Taxonomy" id="2838578"/>
    <lineage>
        <taxon>Bacteria</taxon>
        <taxon>Bacillati</taxon>
        <taxon>Bacillota</taxon>
        <taxon>Clostridia</taxon>
        <taxon>Eubacteriales</taxon>
        <taxon>Oscillospiraceae</taxon>
        <taxon>Faecalibacterium</taxon>
    </lineage>
</organism>
<comment type="subcellular location">
    <subcellularLocation>
        <location evidence="1">Cell membrane</location>
        <topology evidence="1">Multi-pass membrane protein</topology>
    </subcellularLocation>
</comment>